<feature type="compositionally biased region" description="Basic residues" evidence="1">
    <location>
        <begin position="1"/>
        <end position="13"/>
    </location>
</feature>
<gene>
    <name evidence="2" type="ORF">NCTC1934_01278</name>
</gene>
<dbReference type="AlphaFoldDB" id="A0A378YBB4"/>
<accession>A0A378YBB4</accession>
<evidence type="ECO:0000313" key="2">
    <source>
        <dbReference type="EMBL" id="SUA73830.1"/>
    </source>
</evidence>
<dbReference type="STRING" id="1406858.GCA_000710895_00086"/>
<keyword evidence="3" id="KW-1185">Reference proteome</keyword>
<dbReference type="Proteomes" id="UP000255467">
    <property type="component" value="Unassembled WGS sequence"/>
</dbReference>
<evidence type="ECO:0000313" key="3">
    <source>
        <dbReference type="Proteomes" id="UP000255467"/>
    </source>
</evidence>
<evidence type="ECO:0000256" key="1">
    <source>
        <dbReference type="SAM" id="MobiDB-lite"/>
    </source>
</evidence>
<sequence>MNLRSLIHRKQAHKGVPLLPNPDDEQARSTSTPRSKPPNEERLERLLTQSELDLVHQHRI</sequence>
<reference evidence="2 3" key="1">
    <citation type="submission" date="2018-06" db="EMBL/GenBank/DDBJ databases">
        <authorList>
            <consortium name="Pathogen Informatics"/>
            <person name="Doyle S."/>
        </authorList>
    </citation>
    <scope>NUCLEOTIDE SEQUENCE [LARGE SCALE GENOMIC DNA]</scope>
    <source>
        <strain evidence="2 3">NCTC1934</strain>
    </source>
</reference>
<organism evidence="2 3">
    <name type="scientific">Nocardia otitidiscaviarum</name>
    <dbReference type="NCBI Taxonomy" id="1823"/>
    <lineage>
        <taxon>Bacteria</taxon>
        <taxon>Bacillati</taxon>
        <taxon>Actinomycetota</taxon>
        <taxon>Actinomycetes</taxon>
        <taxon>Mycobacteriales</taxon>
        <taxon>Nocardiaceae</taxon>
        <taxon>Nocardia</taxon>
    </lineage>
</organism>
<name>A0A378YBB4_9NOCA</name>
<protein>
    <submittedName>
        <fullName evidence="2">Uncharacterized protein</fullName>
    </submittedName>
</protein>
<feature type="region of interest" description="Disordered" evidence="1">
    <location>
        <begin position="1"/>
        <end position="60"/>
    </location>
</feature>
<dbReference type="EMBL" id="UGRY01000002">
    <property type="protein sequence ID" value="SUA73830.1"/>
    <property type="molecule type" value="Genomic_DNA"/>
</dbReference>
<proteinExistence type="predicted"/>